<dbReference type="AlphaFoldDB" id="K9YST9"/>
<evidence type="ECO:0000313" key="3">
    <source>
        <dbReference type="Proteomes" id="UP000010482"/>
    </source>
</evidence>
<accession>K9YST9</accession>
<dbReference type="EMBL" id="CP003944">
    <property type="protein sequence ID" value="AFZ49949.1"/>
    <property type="molecule type" value="Genomic_DNA"/>
</dbReference>
<dbReference type="HOGENOM" id="CLU_1335706_0_0_3"/>
<evidence type="ECO:0000256" key="1">
    <source>
        <dbReference type="SAM" id="Phobius"/>
    </source>
</evidence>
<dbReference type="eggNOG" id="COG4372">
    <property type="taxonomic scope" value="Bacteria"/>
</dbReference>
<keyword evidence="1" id="KW-0812">Transmembrane</keyword>
<keyword evidence="3" id="KW-1185">Reference proteome</keyword>
<feature type="transmembrane region" description="Helical" evidence="1">
    <location>
        <begin position="155"/>
        <end position="177"/>
    </location>
</feature>
<sequence length="205" mass="23069">MLQSIGLSEIPLPLLLIVLIFLLIPSMIIILMRVLFYQRLKTIERQTESLISEQETKESFDSFIADAEDAYQNSRAENSDQVNPIGIIEGLLNEEKIPLFGVRFNWTEYITQNFPNVILYLGIFGTLIGMGVHLYQTLNNSENGVISDGGLGLGLGFFVGLAGFILGVIIILFNFIFNVTRVKRGIYEKLVIHLESLSSYSLMEE</sequence>
<feature type="transmembrane region" description="Helical" evidence="1">
    <location>
        <begin position="117"/>
        <end position="135"/>
    </location>
</feature>
<keyword evidence="1" id="KW-0472">Membrane</keyword>
<protein>
    <recommendedName>
        <fullName evidence="4">MotA/TolQ/ExbB proton channel domain-containing protein</fullName>
    </recommendedName>
</protein>
<name>K9YST9_DACS8</name>
<evidence type="ECO:0008006" key="4">
    <source>
        <dbReference type="Google" id="ProtNLM"/>
    </source>
</evidence>
<dbReference type="KEGG" id="dsl:Dacsa_1252"/>
<dbReference type="Proteomes" id="UP000010482">
    <property type="component" value="Chromosome"/>
</dbReference>
<feature type="transmembrane region" description="Helical" evidence="1">
    <location>
        <begin position="12"/>
        <end position="36"/>
    </location>
</feature>
<evidence type="ECO:0000313" key="2">
    <source>
        <dbReference type="EMBL" id="AFZ49949.1"/>
    </source>
</evidence>
<proteinExistence type="predicted"/>
<keyword evidence="1" id="KW-1133">Transmembrane helix</keyword>
<organism evidence="2 3">
    <name type="scientific">Dactylococcopsis salina (strain PCC 8305)</name>
    <name type="common">Myxobactron salinum</name>
    <dbReference type="NCBI Taxonomy" id="13035"/>
    <lineage>
        <taxon>Bacteria</taxon>
        <taxon>Bacillati</taxon>
        <taxon>Cyanobacteriota</taxon>
        <taxon>Cyanophyceae</taxon>
        <taxon>Nodosilineales</taxon>
        <taxon>Cymatolegaceae</taxon>
        <taxon>Dactylococcopsis</taxon>
    </lineage>
</organism>
<gene>
    <name evidence="2" type="ORF">Dacsa_1252</name>
</gene>
<dbReference type="PATRIC" id="fig|13035.3.peg.1403"/>
<reference evidence="2" key="1">
    <citation type="submission" date="2012-04" db="EMBL/GenBank/DDBJ databases">
        <title>Finished genome of Dactylococcopsis salina PCC 8305.</title>
        <authorList>
            <consortium name="US DOE Joint Genome Institute"/>
            <person name="Gugger M."/>
            <person name="Coursin T."/>
            <person name="Rippka R."/>
            <person name="Tandeau De Marsac N."/>
            <person name="Huntemann M."/>
            <person name="Wei C.-L."/>
            <person name="Han J."/>
            <person name="Detter J.C."/>
            <person name="Han C."/>
            <person name="Tapia R."/>
            <person name="Daligault H."/>
            <person name="Chen A."/>
            <person name="Krypides N."/>
            <person name="Mavromatis K."/>
            <person name="Markowitz V."/>
            <person name="Szeto E."/>
            <person name="Ivanova N."/>
            <person name="Ovchinnikova G."/>
            <person name="Pagani I."/>
            <person name="Pati A."/>
            <person name="Goodwin L."/>
            <person name="Peters L."/>
            <person name="Pitluck S."/>
            <person name="Woyke T."/>
            <person name="Kerfeld C."/>
        </authorList>
    </citation>
    <scope>NUCLEOTIDE SEQUENCE [LARGE SCALE GENOMIC DNA]</scope>
    <source>
        <strain evidence="2">PCC 8305</strain>
    </source>
</reference>